<evidence type="ECO:0000313" key="2">
    <source>
        <dbReference type="EMBL" id="PYE55775.1"/>
    </source>
</evidence>
<dbReference type="Proteomes" id="UP000248326">
    <property type="component" value="Unassembled WGS sequence"/>
</dbReference>
<protein>
    <submittedName>
        <fullName evidence="2">Uncharacterized protein</fullName>
    </submittedName>
</protein>
<keyword evidence="1" id="KW-0472">Membrane</keyword>
<reference evidence="2 3" key="1">
    <citation type="submission" date="2018-06" db="EMBL/GenBank/DDBJ databases">
        <title>Genomic Encyclopedia of Type Strains, Phase IV (KMG-IV): sequencing the most valuable type-strain genomes for metagenomic binning, comparative biology and taxonomic classification.</title>
        <authorList>
            <person name="Goeker M."/>
        </authorList>
    </citation>
    <scope>NUCLEOTIDE SEQUENCE [LARGE SCALE GENOMIC DNA]</scope>
    <source>
        <strain evidence="2 3">DSM 18048</strain>
    </source>
</reference>
<dbReference type="AlphaFoldDB" id="A0A318SEX2"/>
<accession>A0A318SEX2</accession>
<organism evidence="2 3">
    <name type="scientific">Deinococcus yavapaiensis KR-236</name>
    <dbReference type="NCBI Taxonomy" id="694435"/>
    <lineage>
        <taxon>Bacteria</taxon>
        <taxon>Thermotogati</taxon>
        <taxon>Deinococcota</taxon>
        <taxon>Deinococci</taxon>
        <taxon>Deinococcales</taxon>
        <taxon>Deinococcaceae</taxon>
        <taxon>Deinococcus</taxon>
    </lineage>
</organism>
<gene>
    <name evidence="2" type="ORF">DES52_102139</name>
</gene>
<keyword evidence="1" id="KW-0812">Transmembrane</keyword>
<evidence type="ECO:0000313" key="3">
    <source>
        <dbReference type="Proteomes" id="UP000248326"/>
    </source>
</evidence>
<proteinExistence type="predicted"/>
<dbReference type="EMBL" id="QJSX01000002">
    <property type="protein sequence ID" value="PYE55775.1"/>
    <property type="molecule type" value="Genomic_DNA"/>
</dbReference>
<keyword evidence="1" id="KW-1133">Transmembrane helix</keyword>
<keyword evidence="3" id="KW-1185">Reference proteome</keyword>
<comment type="caution">
    <text evidence="2">The sequence shown here is derived from an EMBL/GenBank/DDBJ whole genome shotgun (WGS) entry which is preliminary data.</text>
</comment>
<sequence>MREWFREFVDYWWRLLKLFVGAVAVPVVIYLILLWLGVFK</sequence>
<feature type="transmembrane region" description="Helical" evidence="1">
    <location>
        <begin position="12"/>
        <end position="36"/>
    </location>
</feature>
<dbReference type="RefSeq" id="WP_281268554.1">
    <property type="nucleotide sequence ID" value="NZ_QJSX01000002.1"/>
</dbReference>
<evidence type="ECO:0000256" key="1">
    <source>
        <dbReference type="SAM" id="Phobius"/>
    </source>
</evidence>
<name>A0A318SEX2_9DEIO</name>